<keyword evidence="7 15" id="KW-0479">Metal-binding</keyword>
<gene>
    <name evidence="18" type="ORF">SAMN05216234_11632</name>
</gene>
<dbReference type="NCBIfam" id="TIGR04484">
    <property type="entry name" value="thiosulf_SoxA"/>
    <property type="match status" value="1"/>
</dbReference>
<dbReference type="STRING" id="223786.SAMN05216234_11632"/>
<dbReference type="GO" id="GO:0019417">
    <property type="term" value="P:sulfur oxidation"/>
    <property type="evidence" value="ECO:0007669"/>
    <property type="project" value="InterPro"/>
</dbReference>
<dbReference type="SUPFAM" id="SSF46626">
    <property type="entry name" value="Cytochrome c"/>
    <property type="match status" value="2"/>
</dbReference>
<dbReference type="AlphaFoldDB" id="A0A1I5PNQ0"/>
<accession>A0A1I5PNQ0</accession>
<keyword evidence="19" id="KW-1185">Reference proteome</keyword>
<evidence type="ECO:0000256" key="3">
    <source>
        <dbReference type="ARBA" id="ARBA00019364"/>
    </source>
</evidence>
<dbReference type="GO" id="GO:0070069">
    <property type="term" value="C:cytochrome complex"/>
    <property type="evidence" value="ECO:0007669"/>
    <property type="project" value="InterPro"/>
</dbReference>
<dbReference type="GO" id="GO:0016669">
    <property type="term" value="F:oxidoreductase activity, acting on a sulfur group of donors, cytochrome as acceptor"/>
    <property type="evidence" value="ECO:0007669"/>
    <property type="project" value="InterPro"/>
</dbReference>
<evidence type="ECO:0000256" key="11">
    <source>
        <dbReference type="ARBA" id="ARBA00023004"/>
    </source>
</evidence>
<evidence type="ECO:0000256" key="6">
    <source>
        <dbReference type="ARBA" id="ARBA00022679"/>
    </source>
</evidence>
<organism evidence="18 19">
    <name type="scientific">Hydrogenimonas thermophila</name>
    <dbReference type="NCBI Taxonomy" id="223786"/>
    <lineage>
        <taxon>Bacteria</taxon>
        <taxon>Pseudomonadati</taxon>
        <taxon>Campylobacterota</taxon>
        <taxon>Epsilonproteobacteria</taxon>
        <taxon>Campylobacterales</taxon>
        <taxon>Hydrogenimonadaceae</taxon>
        <taxon>Hydrogenimonas</taxon>
    </lineage>
</organism>
<keyword evidence="11 15" id="KW-0408">Iron</keyword>
<dbReference type="GO" id="GO:0046872">
    <property type="term" value="F:metal ion binding"/>
    <property type="evidence" value="ECO:0007669"/>
    <property type="project" value="UniProtKB-KW"/>
</dbReference>
<evidence type="ECO:0000256" key="4">
    <source>
        <dbReference type="ARBA" id="ARBA00022448"/>
    </source>
</evidence>
<dbReference type="Proteomes" id="UP000199227">
    <property type="component" value="Unassembled WGS sequence"/>
</dbReference>
<keyword evidence="8 16" id="KW-0732">Signal</keyword>
<name>A0A1I5PNQ0_9BACT</name>
<dbReference type="Pfam" id="PF21342">
    <property type="entry name" value="SoxA-TsdA_cyt-c"/>
    <property type="match status" value="1"/>
</dbReference>
<evidence type="ECO:0000256" key="12">
    <source>
        <dbReference type="ARBA" id="ARBA00025746"/>
    </source>
</evidence>
<dbReference type="OrthoDB" id="7916986at2"/>
<keyword evidence="10" id="KW-0249">Electron transport</keyword>
<dbReference type="EC" id="2.8.5.2" evidence="2"/>
<dbReference type="PROSITE" id="PS51007">
    <property type="entry name" value="CYTC"/>
    <property type="match status" value="1"/>
</dbReference>
<comment type="catalytic activity">
    <reaction evidence="14">
        <text>S-sulfanyl-L-cysteinyl-[SoxY protein] + thiosulfate + 2 Fe(III)-[cytochrome c] = S-(2-sulfodisulfanyl)-L-cysteinyl-[SoxY protein] + 2 Fe(II)-[cytochrome c] + 2 H(+)</text>
        <dbReference type="Rhea" id="RHEA:51224"/>
        <dbReference type="Rhea" id="RHEA-COMP:10350"/>
        <dbReference type="Rhea" id="RHEA-COMP:14399"/>
        <dbReference type="Rhea" id="RHEA-COMP:14689"/>
        <dbReference type="Rhea" id="RHEA-COMP:14690"/>
        <dbReference type="ChEBI" id="CHEBI:15378"/>
        <dbReference type="ChEBI" id="CHEBI:29033"/>
        <dbReference type="ChEBI" id="CHEBI:29034"/>
        <dbReference type="ChEBI" id="CHEBI:33542"/>
        <dbReference type="ChEBI" id="CHEBI:61963"/>
        <dbReference type="ChEBI" id="CHEBI:140664"/>
        <dbReference type="EC" id="2.8.5.2"/>
    </reaction>
</comment>
<dbReference type="InterPro" id="IPR025710">
    <property type="entry name" value="SoxA"/>
</dbReference>
<dbReference type="GO" id="GO:0009055">
    <property type="term" value="F:electron transfer activity"/>
    <property type="evidence" value="ECO:0007669"/>
    <property type="project" value="InterPro"/>
</dbReference>
<evidence type="ECO:0000259" key="17">
    <source>
        <dbReference type="PROSITE" id="PS51007"/>
    </source>
</evidence>
<comment type="similarity">
    <text evidence="12">Belongs to the SoxA family.</text>
</comment>
<evidence type="ECO:0000256" key="14">
    <source>
        <dbReference type="ARBA" id="ARBA00048423"/>
    </source>
</evidence>
<comment type="subcellular location">
    <subcellularLocation>
        <location evidence="1">Periplasm</location>
    </subcellularLocation>
</comment>
<dbReference type="EMBL" id="FOXB01000016">
    <property type="protein sequence ID" value="SFP35664.1"/>
    <property type="molecule type" value="Genomic_DNA"/>
</dbReference>
<keyword evidence="6" id="KW-0808">Transferase</keyword>
<evidence type="ECO:0000256" key="1">
    <source>
        <dbReference type="ARBA" id="ARBA00004418"/>
    </source>
</evidence>
<protein>
    <recommendedName>
        <fullName evidence="3">L-cysteine S-thiosulfotransferase subunit SoxA</fullName>
        <ecNumber evidence="2">2.8.5.2</ecNumber>
    </recommendedName>
</protein>
<evidence type="ECO:0000313" key="18">
    <source>
        <dbReference type="EMBL" id="SFP35664.1"/>
    </source>
</evidence>
<evidence type="ECO:0000313" key="19">
    <source>
        <dbReference type="Proteomes" id="UP000199227"/>
    </source>
</evidence>
<proteinExistence type="inferred from homology"/>
<dbReference type="GO" id="GO:0020037">
    <property type="term" value="F:heme binding"/>
    <property type="evidence" value="ECO:0007669"/>
    <property type="project" value="InterPro"/>
</dbReference>
<evidence type="ECO:0000256" key="5">
    <source>
        <dbReference type="ARBA" id="ARBA00022617"/>
    </source>
</evidence>
<evidence type="ECO:0000256" key="13">
    <source>
        <dbReference type="ARBA" id="ARBA00048077"/>
    </source>
</evidence>
<dbReference type="InterPro" id="IPR009056">
    <property type="entry name" value="Cyt_c-like_dom"/>
</dbReference>
<dbReference type="InterPro" id="IPR036909">
    <property type="entry name" value="Cyt_c-like_dom_sf"/>
</dbReference>
<feature type="domain" description="Cytochrome c" evidence="17">
    <location>
        <begin position="145"/>
        <end position="256"/>
    </location>
</feature>
<keyword evidence="5 15" id="KW-0349">Heme</keyword>
<evidence type="ECO:0000256" key="15">
    <source>
        <dbReference type="PROSITE-ProRule" id="PRU00433"/>
    </source>
</evidence>
<dbReference type="GO" id="GO:0016740">
    <property type="term" value="F:transferase activity"/>
    <property type="evidence" value="ECO:0007669"/>
    <property type="project" value="UniProtKB-KW"/>
</dbReference>
<evidence type="ECO:0000256" key="7">
    <source>
        <dbReference type="ARBA" id="ARBA00022723"/>
    </source>
</evidence>
<sequence length="256" mass="28621">MRKMISLIAASALTVSLTMASEQFSMSDADRALYQEMLENNPADIFVEEGSELFDELVTEEALAKFLGVKVDELPKTIASFPRYIPQVDEVLGLDQVLQAVMYLNGHKPYKLKSSEMFEMLAYAKSLANDEQINIDVNANKKMQESFKLGEKMFMTKRGKRGLSCNSCHSKEVVGLILRTQPLPNLGDVNAGGTWPAYRMTKSSLRTLQRRFQGCMKNALLAVLPIGSKEMVALEVYVTNLAKKKDKKISIPGLKR</sequence>
<reference evidence="18 19" key="1">
    <citation type="submission" date="2016-10" db="EMBL/GenBank/DDBJ databases">
        <authorList>
            <person name="de Groot N.N."/>
        </authorList>
    </citation>
    <scope>NUCLEOTIDE SEQUENCE [LARGE SCALE GENOMIC DNA]</scope>
    <source>
        <strain evidence="18 19">EP1-55-1</strain>
    </source>
</reference>
<evidence type="ECO:0000256" key="8">
    <source>
        <dbReference type="ARBA" id="ARBA00022729"/>
    </source>
</evidence>
<comment type="catalytic activity">
    <reaction evidence="13">
        <text>L-cysteinyl-[SoxY protein] + thiosulfate + 2 Fe(III)-[cytochrome c] = S-sulfosulfanyl-L-cysteinyl-[SoxY protein] + 2 Fe(II)-[cytochrome c] + 2 H(+)</text>
        <dbReference type="Rhea" id="RHEA:56720"/>
        <dbReference type="Rhea" id="RHEA-COMP:10350"/>
        <dbReference type="Rhea" id="RHEA-COMP:14328"/>
        <dbReference type="Rhea" id="RHEA-COMP:14399"/>
        <dbReference type="Rhea" id="RHEA-COMP:14691"/>
        <dbReference type="ChEBI" id="CHEBI:15378"/>
        <dbReference type="ChEBI" id="CHEBI:29033"/>
        <dbReference type="ChEBI" id="CHEBI:29034"/>
        <dbReference type="ChEBI" id="CHEBI:29950"/>
        <dbReference type="ChEBI" id="CHEBI:33542"/>
        <dbReference type="ChEBI" id="CHEBI:139321"/>
        <dbReference type="EC" id="2.8.5.2"/>
    </reaction>
</comment>
<keyword evidence="4" id="KW-0813">Transport</keyword>
<keyword evidence="9" id="KW-0574">Periplasm</keyword>
<evidence type="ECO:0000256" key="2">
    <source>
        <dbReference type="ARBA" id="ARBA00012408"/>
    </source>
</evidence>
<evidence type="ECO:0000256" key="10">
    <source>
        <dbReference type="ARBA" id="ARBA00022982"/>
    </source>
</evidence>
<dbReference type="RefSeq" id="WP_092912320.1">
    <property type="nucleotide sequence ID" value="NZ_FOXB01000016.1"/>
</dbReference>
<evidence type="ECO:0000256" key="9">
    <source>
        <dbReference type="ARBA" id="ARBA00022764"/>
    </source>
</evidence>
<dbReference type="Gene3D" id="1.10.760.10">
    <property type="entry name" value="Cytochrome c-like domain"/>
    <property type="match status" value="2"/>
</dbReference>
<feature type="chain" id="PRO_5011676620" description="L-cysteine S-thiosulfotransferase subunit SoxA" evidence="16">
    <location>
        <begin position="21"/>
        <end position="256"/>
    </location>
</feature>
<dbReference type="GO" id="GO:0042597">
    <property type="term" value="C:periplasmic space"/>
    <property type="evidence" value="ECO:0007669"/>
    <property type="project" value="UniProtKB-SubCell"/>
</dbReference>
<evidence type="ECO:0000256" key="16">
    <source>
        <dbReference type="SAM" id="SignalP"/>
    </source>
</evidence>
<feature type="signal peptide" evidence="16">
    <location>
        <begin position="1"/>
        <end position="20"/>
    </location>
</feature>